<dbReference type="AlphaFoldDB" id="A0A0F8Y2W5"/>
<comment type="subcellular location">
    <subcellularLocation>
        <location evidence="1">Periplasm</location>
    </subcellularLocation>
</comment>
<organism evidence="4">
    <name type="scientific">marine sediment metagenome</name>
    <dbReference type="NCBI Taxonomy" id="412755"/>
    <lineage>
        <taxon>unclassified sequences</taxon>
        <taxon>metagenomes</taxon>
        <taxon>ecological metagenomes</taxon>
    </lineage>
</organism>
<name>A0A0F8Y2W5_9ZZZZ</name>
<dbReference type="EMBL" id="LAZR01069019">
    <property type="protein sequence ID" value="KKK48524.1"/>
    <property type="molecule type" value="Genomic_DNA"/>
</dbReference>
<comment type="similarity">
    <text evidence="2">Belongs to the bacterial solute-binding protein SsuA/TauA family.</text>
</comment>
<keyword evidence="3" id="KW-0732">Signal</keyword>
<dbReference type="PANTHER" id="PTHR30024">
    <property type="entry name" value="ALIPHATIC SULFONATES-BINDING PROTEIN-RELATED"/>
    <property type="match status" value="1"/>
</dbReference>
<comment type="caution">
    <text evidence="4">The sequence shown here is derived from an EMBL/GenBank/DDBJ whole genome shotgun (WGS) entry which is preliminary data.</text>
</comment>
<protein>
    <recommendedName>
        <fullName evidence="5">SsuA/THI5-like domain-containing protein</fullName>
    </recommendedName>
</protein>
<gene>
    <name evidence="4" type="ORF">LCGC14_3144260</name>
</gene>
<accession>A0A0F8Y2W5</accession>
<evidence type="ECO:0000256" key="1">
    <source>
        <dbReference type="ARBA" id="ARBA00004418"/>
    </source>
</evidence>
<evidence type="ECO:0000313" key="4">
    <source>
        <dbReference type="EMBL" id="KKK48524.1"/>
    </source>
</evidence>
<sequence length="261" mass="29470">MEKNRLSIGHLTTCYHSNFILMQDDDLKTRLNTEMEWKMFGTGPEMVAAFRNNELDIGYMGLPPAIIGIEKGVKIRCVAGGHVEGTIMCAKKKYKDDIQLDNNLFEVLSQFKGSAIGVPAKGSIHDVILSFFIEKYNLQNEIEIINYQQPEIIALDMKKNKLEGGVGTPCLAVFAETLLESRLVIRANNLWDNNPSYGVFFHEDLIEKYPNYVLEFLALHKKSATLIRESPDVAAKIIAETVEMATEEYIKKVLSISPKYC</sequence>
<evidence type="ECO:0008006" key="5">
    <source>
        <dbReference type="Google" id="ProtNLM"/>
    </source>
</evidence>
<evidence type="ECO:0000256" key="2">
    <source>
        <dbReference type="ARBA" id="ARBA00010742"/>
    </source>
</evidence>
<dbReference type="Gene3D" id="3.40.190.10">
    <property type="entry name" value="Periplasmic binding protein-like II"/>
    <property type="match status" value="2"/>
</dbReference>
<dbReference type="Pfam" id="PF13379">
    <property type="entry name" value="NMT1_2"/>
    <property type="match status" value="1"/>
</dbReference>
<proteinExistence type="inferred from homology"/>
<feature type="non-terminal residue" evidence="4">
    <location>
        <position position="261"/>
    </location>
</feature>
<evidence type="ECO:0000256" key="3">
    <source>
        <dbReference type="ARBA" id="ARBA00022729"/>
    </source>
</evidence>
<dbReference type="SUPFAM" id="SSF53850">
    <property type="entry name" value="Periplasmic binding protein-like II"/>
    <property type="match status" value="1"/>
</dbReference>
<reference evidence="4" key="1">
    <citation type="journal article" date="2015" name="Nature">
        <title>Complex archaea that bridge the gap between prokaryotes and eukaryotes.</title>
        <authorList>
            <person name="Spang A."/>
            <person name="Saw J.H."/>
            <person name="Jorgensen S.L."/>
            <person name="Zaremba-Niedzwiedzka K."/>
            <person name="Martijn J."/>
            <person name="Lind A.E."/>
            <person name="van Eijk R."/>
            <person name="Schleper C."/>
            <person name="Guy L."/>
            <person name="Ettema T.J."/>
        </authorList>
    </citation>
    <scope>NUCLEOTIDE SEQUENCE</scope>
</reference>
<dbReference type="PANTHER" id="PTHR30024:SF47">
    <property type="entry name" value="TAURINE-BINDING PERIPLASMIC PROTEIN"/>
    <property type="match status" value="1"/>
</dbReference>
<dbReference type="GO" id="GO:0042597">
    <property type="term" value="C:periplasmic space"/>
    <property type="evidence" value="ECO:0007669"/>
    <property type="project" value="UniProtKB-SubCell"/>
</dbReference>